<proteinExistence type="predicted"/>
<dbReference type="PANTHER" id="PTHR30038:SF0">
    <property type="entry name" value="TUNGSTEN-CONTAINING ALDEHYDE FERREDOXIN OXIDOREDUCTASE"/>
    <property type="match status" value="1"/>
</dbReference>
<dbReference type="AlphaFoldDB" id="A0A382VGE8"/>
<feature type="domain" description="Aldehyde ferredoxin oxidoreductase N-terminal" evidence="1">
    <location>
        <begin position="47"/>
        <end position="197"/>
    </location>
</feature>
<evidence type="ECO:0000313" key="2">
    <source>
        <dbReference type="EMBL" id="SVD45547.1"/>
    </source>
</evidence>
<dbReference type="SMART" id="SM00790">
    <property type="entry name" value="AFOR_N"/>
    <property type="match status" value="1"/>
</dbReference>
<dbReference type="PANTHER" id="PTHR30038">
    <property type="entry name" value="ALDEHYDE FERREDOXIN OXIDOREDUCTASE"/>
    <property type="match status" value="1"/>
</dbReference>
<sequence length="198" mass="21854">VKGLGNQKWILNNFPVIKSAIQDRPPHQPVGEFMKADVPSPRQISDYSLTRADFDLDQGSLNLEQQKVQDEMDFLGGIGRSFKIMNDYQVKDPFAPESPLVINIGCLTGTAYMTGLRTYFTAYSPLKRTLKDAPMAGWSTMSGSFGRKFHSTGLDDLVLLGRASRPSILVLRQGSNGPEISLDEAPEAMIGARTPEKF</sequence>
<dbReference type="InterPro" id="IPR036503">
    <property type="entry name" value="Ald_Fedxn_OxRdtase_N_sf"/>
</dbReference>
<dbReference type="Gene3D" id="3.60.9.10">
    <property type="entry name" value="Aldehyde ferredoxin oxidoreductase, N-terminal domain"/>
    <property type="match status" value="1"/>
</dbReference>
<feature type="non-terminal residue" evidence="2">
    <location>
        <position position="198"/>
    </location>
</feature>
<accession>A0A382VGE8</accession>
<dbReference type="InterPro" id="IPR013983">
    <property type="entry name" value="Ald_Fedxn_OxRdtase_N"/>
</dbReference>
<feature type="non-terminal residue" evidence="2">
    <location>
        <position position="1"/>
    </location>
</feature>
<dbReference type="InterPro" id="IPR051919">
    <property type="entry name" value="W-dependent_AOR"/>
</dbReference>
<reference evidence="2" key="1">
    <citation type="submission" date="2018-05" db="EMBL/GenBank/DDBJ databases">
        <authorList>
            <person name="Lanie J.A."/>
            <person name="Ng W.-L."/>
            <person name="Kazmierczak K.M."/>
            <person name="Andrzejewski T.M."/>
            <person name="Davidsen T.M."/>
            <person name="Wayne K.J."/>
            <person name="Tettelin H."/>
            <person name="Glass J.I."/>
            <person name="Rusch D."/>
            <person name="Podicherti R."/>
            <person name="Tsui H.-C.T."/>
            <person name="Winkler M.E."/>
        </authorList>
    </citation>
    <scope>NUCLEOTIDE SEQUENCE</scope>
</reference>
<gene>
    <name evidence="2" type="ORF">METZ01_LOCUS398401</name>
</gene>
<name>A0A382VGE8_9ZZZZ</name>
<dbReference type="EMBL" id="UINC01151757">
    <property type="protein sequence ID" value="SVD45547.1"/>
    <property type="molecule type" value="Genomic_DNA"/>
</dbReference>
<dbReference type="GO" id="GO:0016625">
    <property type="term" value="F:oxidoreductase activity, acting on the aldehyde or oxo group of donors, iron-sulfur protein as acceptor"/>
    <property type="evidence" value="ECO:0007669"/>
    <property type="project" value="InterPro"/>
</dbReference>
<dbReference type="SUPFAM" id="SSF56228">
    <property type="entry name" value="Aldehyde ferredoxin oxidoreductase, N-terminal domain"/>
    <property type="match status" value="1"/>
</dbReference>
<evidence type="ECO:0000259" key="1">
    <source>
        <dbReference type="SMART" id="SM00790"/>
    </source>
</evidence>
<organism evidence="2">
    <name type="scientific">marine metagenome</name>
    <dbReference type="NCBI Taxonomy" id="408172"/>
    <lineage>
        <taxon>unclassified sequences</taxon>
        <taxon>metagenomes</taxon>
        <taxon>ecological metagenomes</taxon>
    </lineage>
</organism>
<protein>
    <recommendedName>
        <fullName evidence="1">Aldehyde ferredoxin oxidoreductase N-terminal domain-containing protein</fullName>
    </recommendedName>
</protein>
<dbReference type="Pfam" id="PF02730">
    <property type="entry name" value="AFOR_N"/>
    <property type="match status" value="1"/>
</dbReference>
<dbReference type="GO" id="GO:0051536">
    <property type="term" value="F:iron-sulfur cluster binding"/>
    <property type="evidence" value="ECO:0007669"/>
    <property type="project" value="InterPro"/>
</dbReference>